<keyword evidence="2" id="KW-1133">Transmembrane helix</keyword>
<feature type="transmembrane region" description="Helical" evidence="2">
    <location>
        <begin position="86"/>
        <end position="112"/>
    </location>
</feature>
<dbReference type="EMBL" id="JAVDUI010000001">
    <property type="protein sequence ID" value="MDR6892003.1"/>
    <property type="molecule type" value="Genomic_DNA"/>
</dbReference>
<feature type="compositionally biased region" description="Low complexity" evidence="1">
    <location>
        <begin position="34"/>
        <end position="62"/>
    </location>
</feature>
<dbReference type="AlphaFoldDB" id="A0AAE3YHF8"/>
<evidence type="ECO:0000256" key="1">
    <source>
        <dbReference type="SAM" id="MobiDB-lite"/>
    </source>
</evidence>
<keyword evidence="2" id="KW-0472">Membrane</keyword>
<evidence type="ECO:0000256" key="2">
    <source>
        <dbReference type="SAM" id="Phobius"/>
    </source>
</evidence>
<sequence>MTENTNPERSGPPSSEVPRHQEPYGAPGHGPYGQGPSPYGQADAPYGQGAPQYGPYGQQPAPNYNYSRPPYQAPHNDSKGLSVTSLVLGILSIMGGLLFFVPQVAGIVFGHIGLRQEPTGRPLAIAGLIMSYLSLLLFIGAIVLFVIILGQAANEIDMDLSPSPSPTFPSPSVSHSGATA</sequence>
<protein>
    <recommendedName>
        <fullName evidence="3">DUF4190 domain-containing protein</fullName>
    </recommendedName>
</protein>
<feature type="domain" description="DUF4190" evidence="3">
    <location>
        <begin position="81"/>
        <end position="139"/>
    </location>
</feature>
<name>A0AAE3YHF8_9MICC</name>
<accession>A0AAE3YHF8</accession>
<comment type="caution">
    <text evidence="4">The sequence shown here is derived from an EMBL/GenBank/DDBJ whole genome shotgun (WGS) entry which is preliminary data.</text>
</comment>
<gene>
    <name evidence="4" type="ORF">J2S35_000943</name>
</gene>
<feature type="transmembrane region" description="Helical" evidence="2">
    <location>
        <begin position="124"/>
        <end position="149"/>
    </location>
</feature>
<dbReference type="Proteomes" id="UP001247307">
    <property type="component" value="Unassembled WGS sequence"/>
</dbReference>
<proteinExistence type="predicted"/>
<dbReference type="InterPro" id="IPR025241">
    <property type="entry name" value="DUF4190"/>
</dbReference>
<keyword evidence="5" id="KW-1185">Reference proteome</keyword>
<dbReference type="Pfam" id="PF13828">
    <property type="entry name" value="DUF4190"/>
    <property type="match status" value="1"/>
</dbReference>
<reference evidence="4" key="1">
    <citation type="submission" date="2023-07" db="EMBL/GenBank/DDBJ databases">
        <title>Sequencing the genomes of 1000 actinobacteria strains.</title>
        <authorList>
            <person name="Klenk H.-P."/>
        </authorList>
    </citation>
    <scope>NUCLEOTIDE SEQUENCE</scope>
    <source>
        <strain evidence="4">DSM 13988</strain>
    </source>
</reference>
<keyword evidence="2" id="KW-0812">Transmembrane</keyword>
<feature type="region of interest" description="Disordered" evidence="1">
    <location>
        <begin position="1"/>
        <end position="76"/>
    </location>
</feature>
<organism evidence="4 5">
    <name type="scientific">Falsarthrobacter nasiphocae</name>
    <dbReference type="NCBI Taxonomy" id="189863"/>
    <lineage>
        <taxon>Bacteria</taxon>
        <taxon>Bacillati</taxon>
        <taxon>Actinomycetota</taxon>
        <taxon>Actinomycetes</taxon>
        <taxon>Micrococcales</taxon>
        <taxon>Micrococcaceae</taxon>
        <taxon>Falsarthrobacter</taxon>
    </lineage>
</organism>
<dbReference type="RefSeq" id="WP_309850408.1">
    <property type="nucleotide sequence ID" value="NZ_BAAAIU010000023.1"/>
</dbReference>
<evidence type="ECO:0000313" key="5">
    <source>
        <dbReference type="Proteomes" id="UP001247307"/>
    </source>
</evidence>
<evidence type="ECO:0000313" key="4">
    <source>
        <dbReference type="EMBL" id="MDR6892003.1"/>
    </source>
</evidence>
<evidence type="ECO:0000259" key="3">
    <source>
        <dbReference type="Pfam" id="PF13828"/>
    </source>
</evidence>